<dbReference type="AlphaFoldDB" id="A0A316I5N5"/>
<dbReference type="EMBL" id="QGHC01000008">
    <property type="protein sequence ID" value="PWK85777.1"/>
    <property type="molecule type" value="Genomic_DNA"/>
</dbReference>
<comment type="caution">
    <text evidence="2">The sequence shown here is derived from an EMBL/GenBank/DDBJ whole genome shotgun (WGS) entry which is preliminary data.</text>
</comment>
<evidence type="ECO:0000313" key="3">
    <source>
        <dbReference type="Proteomes" id="UP000245812"/>
    </source>
</evidence>
<dbReference type="RefSeq" id="WP_109723907.1">
    <property type="nucleotide sequence ID" value="NZ_MSZV01000089.1"/>
</dbReference>
<dbReference type="Proteomes" id="UP000245812">
    <property type="component" value="Unassembled WGS sequence"/>
</dbReference>
<gene>
    <name evidence="2" type="ORF">C7456_10872</name>
</gene>
<proteinExistence type="predicted"/>
<protein>
    <submittedName>
        <fullName evidence="2">Uncharacterized protein DUF2249</fullName>
    </submittedName>
</protein>
<reference evidence="2 3" key="1">
    <citation type="submission" date="2018-05" db="EMBL/GenBank/DDBJ databases">
        <title>Genomic Encyclopedia of Type Strains, Phase IV (KMG-IV): sequencing the most valuable type-strain genomes for metagenomic binning, comparative biology and taxonomic classification.</title>
        <authorList>
            <person name="Goeker M."/>
        </authorList>
    </citation>
    <scope>NUCLEOTIDE SEQUENCE [LARGE SCALE GENOMIC DNA]</scope>
    <source>
        <strain evidence="2 3">DSM 14263</strain>
    </source>
</reference>
<organism evidence="2 3">
    <name type="scientific">Fulvimonas soli</name>
    <dbReference type="NCBI Taxonomy" id="155197"/>
    <lineage>
        <taxon>Bacteria</taxon>
        <taxon>Pseudomonadati</taxon>
        <taxon>Pseudomonadota</taxon>
        <taxon>Gammaproteobacteria</taxon>
        <taxon>Lysobacterales</taxon>
        <taxon>Rhodanobacteraceae</taxon>
        <taxon>Fulvimonas</taxon>
    </lineage>
</organism>
<dbReference type="InterPro" id="IPR018720">
    <property type="entry name" value="DUF2249"/>
</dbReference>
<keyword evidence="3" id="KW-1185">Reference proteome</keyword>
<name>A0A316I5N5_9GAMM</name>
<evidence type="ECO:0000259" key="1">
    <source>
        <dbReference type="Pfam" id="PF10006"/>
    </source>
</evidence>
<dbReference type="SUPFAM" id="SSF64307">
    <property type="entry name" value="SirA-like"/>
    <property type="match status" value="1"/>
</dbReference>
<feature type="domain" description="DUF2249" evidence="1">
    <location>
        <begin position="21"/>
        <end position="85"/>
    </location>
</feature>
<evidence type="ECO:0000313" key="2">
    <source>
        <dbReference type="EMBL" id="PWK85777.1"/>
    </source>
</evidence>
<accession>A0A316I5N5</accession>
<dbReference type="Pfam" id="PF10006">
    <property type="entry name" value="DUF2249"/>
    <property type="match status" value="1"/>
</dbReference>
<dbReference type="InterPro" id="IPR036868">
    <property type="entry name" value="TusA-like_sf"/>
</dbReference>
<sequence>MPTGTCHSCRCHDAAAGPAPLDLRRLPAPEPLQRALAAADALLPGQSLRVLTPLLPAPLLDALAQRGLHARAEPLAEGGAQVTIRRDAAHGPAGA</sequence>